<gene>
    <name evidence="2" type="ORF">LV92_02650</name>
</gene>
<dbReference type="PANTHER" id="PTHR40076">
    <property type="entry name" value="MEMBRANE PROTEIN-RELATED"/>
    <property type="match status" value="1"/>
</dbReference>
<accession>A0A327R6I0</accession>
<sequence length="236" mass="26603">MEIIKEERRPEATITGSYGYGWQQMWKHFLYLFLVMIIVGIAESPASIVRDSDTDISPGTIVLQILAAAYWVFVFSVVKYGGDLMYLRAIRNQKVEISEMFDGFRKNYINIILANLLTFAIVGLGFVFLIVPGIILACRLAFVSYLVMDKNMEPIAAVEKSWEMTKGHGWQIFGMGLLVIPIVIGGLLCFIVGIVFSIIWICAAFASMYHAVDLEEKEQLNDEFVDEKKPAQPEGK</sequence>
<dbReference type="InterPro" id="IPR010380">
    <property type="entry name" value="DUF975"/>
</dbReference>
<feature type="transmembrane region" description="Helical" evidence="1">
    <location>
        <begin position="172"/>
        <end position="205"/>
    </location>
</feature>
<protein>
    <submittedName>
        <fullName evidence="2">Uncharacterized protein</fullName>
    </submittedName>
</protein>
<comment type="caution">
    <text evidence="2">The sequence shown here is derived from an EMBL/GenBank/DDBJ whole genome shotgun (WGS) entry which is preliminary data.</text>
</comment>
<dbReference type="AlphaFoldDB" id="A0A327R6I0"/>
<organism evidence="2 3">
    <name type="scientific">Arenibacter echinorum</name>
    <dbReference type="NCBI Taxonomy" id="440515"/>
    <lineage>
        <taxon>Bacteria</taxon>
        <taxon>Pseudomonadati</taxon>
        <taxon>Bacteroidota</taxon>
        <taxon>Flavobacteriia</taxon>
        <taxon>Flavobacteriales</taxon>
        <taxon>Flavobacteriaceae</taxon>
        <taxon>Arenibacter</taxon>
    </lineage>
</organism>
<evidence type="ECO:0000313" key="2">
    <source>
        <dbReference type="EMBL" id="RAJ11718.1"/>
    </source>
</evidence>
<dbReference type="RefSeq" id="WP_111624079.1">
    <property type="nucleotide sequence ID" value="NZ_QLLN01000004.1"/>
</dbReference>
<dbReference type="Proteomes" id="UP000249696">
    <property type="component" value="Unassembled WGS sequence"/>
</dbReference>
<proteinExistence type="predicted"/>
<evidence type="ECO:0000313" key="3">
    <source>
        <dbReference type="Proteomes" id="UP000249696"/>
    </source>
</evidence>
<dbReference type="PANTHER" id="PTHR40076:SF1">
    <property type="entry name" value="MEMBRANE PROTEIN"/>
    <property type="match status" value="1"/>
</dbReference>
<keyword evidence="1" id="KW-0472">Membrane</keyword>
<keyword evidence="3" id="KW-1185">Reference proteome</keyword>
<evidence type="ECO:0000256" key="1">
    <source>
        <dbReference type="SAM" id="Phobius"/>
    </source>
</evidence>
<dbReference type="OrthoDB" id="1122780at2"/>
<keyword evidence="1" id="KW-0812">Transmembrane</keyword>
<reference evidence="2 3" key="1">
    <citation type="submission" date="2018-06" db="EMBL/GenBank/DDBJ databases">
        <title>Genomic Encyclopedia of Archaeal and Bacterial Type Strains, Phase II (KMG-II): from individual species to whole genera.</title>
        <authorList>
            <person name="Goeker M."/>
        </authorList>
    </citation>
    <scope>NUCLEOTIDE SEQUENCE [LARGE SCALE GENOMIC DNA]</scope>
    <source>
        <strain evidence="2 3">DSM 23522</strain>
    </source>
</reference>
<name>A0A327R6I0_9FLAO</name>
<keyword evidence="1" id="KW-1133">Transmembrane helix</keyword>
<feature type="transmembrane region" description="Helical" evidence="1">
    <location>
        <begin position="29"/>
        <end position="49"/>
    </location>
</feature>
<feature type="transmembrane region" description="Helical" evidence="1">
    <location>
        <begin position="61"/>
        <end position="81"/>
    </location>
</feature>
<feature type="transmembrane region" description="Helical" evidence="1">
    <location>
        <begin position="109"/>
        <end position="142"/>
    </location>
</feature>
<dbReference type="EMBL" id="QLLN01000004">
    <property type="protein sequence ID" value="RAJ11718.1"/>
    <property type="molecule type" value="Genomic_DNA"/>
</dbReference>